<keyword evidence="1" id="KW-0472">Membrane</keyword>
<gene>
    <name evidence="2" type="ORF">HNR68_003677</name>
</gene>
<organism evidence="2 3">
    <name type="scientific">Saccharopolyspora hordei</name>
    <dbReference type="NCBI Taxonomy" id="1838"/>
    <lineage>
        <taxon>Bacteria</taxon>
        <taxon>Bacillati</taxon>
        <taxon>Actinomycetota</taxon>
        <taxon>Actinomycetes</taxon>
        <taxon>Pseudonocardiales</taxon>
        <taxon>Pseudonocardiaceae</taxon>
        <taxon>Saccharopolyspora</taxon>
    </lineage>
</organism>
<dbReference type="RefSeq" id="WP_179722773.1">
    <property type="nucleotide sequence ID" value="NZ_BAABFH010000001.1"/>
</dbReference>
<name>A0A853ASJ1_9PSEU</name>
<sequence length="101" mass="10179">MLCLAHAPAAPGLLVGYAVLGGTGARLVYAACTSTTGTWFPERAAARIGFLTGAFAYGSAPLVLALLVAPVDLVALDVFAVVLCAAVLGCGLLLADPPQHW</sequence>
<evidence type="ECO:0000313" key="3">
    <source>
        <dbReference type="Proteomes" id="UP000587002"/>
    </source>
</evidence>
<keyword evidence="3" id="KW-1185">Reference proteome</keyword>
<feature type="transmembrane region" description="Helical" evidence="1">
    <location>
        <begin position="12"/>
        <end position="32"/>
    </location>
</feature>
<accession>A0A853ASJ1</accession>
<comment type="caution">
    <text evidence="2">The sequence shown here is derived from an EMBL/GenBank/DDBJ whole genome shotgun (WGS) entry which is preliminary data.</text>
</comment>
<keyword evidence="1" id="KW-1133">Transmembrane helix</keyword>
<reference evidence="2 3" key="1">
    <citation type="submission" date="2020-07" db="EMBL/GenBank/DDBJ databases">
        <title>Sequencing the genomes of 1000 actinobacteria strains.</title>
        <authorList>
            <person name="Klenk H.-P."/>
        </authorList>
    </citation>
    <scope>NUCLEOTIDE SEQUENCE [LARGE SCALE GENOMIC DNA]</scope>
    <source>
        <strain evidence="2 3">DSM 44065</strain>
    </source>
</reference>
<proteinExistence type="predicted"/>
<feature type="transmembrane region" description="Helical" evidence="1">
    <location>
        <begin position="73"/>
        <end position="95"/>
    </location>
</feature>
<dbReference type="EMBL" id="JACCFJ010000001">
    <property type="protein sequence ID" value="NYI85047.1"/>
    <property type="molecule type" value="Genomic_DNA"/>
</dbReference>
<keyword evidence="1" id="KW-0812">Transmembrane</keyword>
<evidence type="ECO:0000256" key="1">
    <source>
        <dbReference type="SAM" id="Phobius"/>
    </source>
</evidence>
<protein>
    <submittedName>
        <fullName evidence="2">MFS family permease</fullName>
    </submittedName>
</protein>
<dbReference type="AlphaFoldDB" id="A0A853ASJ1"/>
<evidence type="ECO:0000313" key="2">
    <source>
        <dbReference type="EMBL" id="NYI85047.1"/>
    </source>
</evidence>
<feature type="transmembrane region" description="Helical" evidence="1">
    <location>
        <begin position="44"/>
        <end position="67"/>
    </location>
</feature>
<dbReference type="Proteomes" id="UP000587002">
    <property type="component" value="Unassembled WGS sequence"/>
</dbReference>